<evidence type="ECO:0000313" key="4">
    <source>
        <dbReference type="Proteomes" id="UP000504635"/>
    </source>
</evidence>
<sequence>MDPLLRIASVMLLLTLGFYGCVGNVDMKNISNNLSQDLNALKTEELGVSFIEKLFRNFKLYANDEDLIINTSRAMAHKLENKINNIFSAINNATLLLDNLLSNRLESFSVLLPCTSDKNSAFDVLISSNLINNHSINEYFGSKYILYEMRRNMTLIPNALKQQYFMSDKDIRNIQYSPFSQCSDHDENIVWKNYMSHQKYQRKNVILVLDHGGSLSYRQLQIAKTIAKATLKYLEEHDRVALIAVASDWSYTQTGCTDEKGIKPSIFLQDAKAGYLSMLDSFIDSLNRGSGATNHVIGMQKSLDVILNTQDFGEQDMVMVTYISRGLLSSLTEARSVLKIIAQQTEDIKLPVYIHTCAVIDESKPVMYETHFLKDIAHQNFSKYNITTYNRFRYPGYMLTVNKTDDIGFVINRFFSIFNTGFLFKTDKQISLPYWDPQSKDLTVSFTSGWMSNNNFVMLGTDIFFSNIGEDLSYYSSNQQYSYAFMTDLQGKVLLHPSISRPSVVNYQISFIDVKYLETVDSINILRKKLLTEQEGTFRTKNNNNETLQYAWTRVGQWYVVCIVLNESHEYFNKPFKASPSASVKKLLYQNLEGSENYKFCRHLNQIATLDVASLYLSSSCFQSPFSASKATQDKLIVQGYLAYLKDDTRLLTNPGLKDAVRDEVAALAHVLDFLRKRHLSSEMSKYIVRRYASSYSGVLQMFPGSVLAPGLETTKRPWFLRALQHPNKIILIPPYLDKGGAGYIVTIAYATPYVVSAIDVTHGYMLKILLKHMPHCLSEKVTCFLTDDQGYIIYHPKLMDFDEKKPIEQQHIVHRESLIANDILSHKHFIRKLLCNNYADNTIQRYYRLNTSYTDVLANLVPGEHGVTYRITSVPDTNIFIGVVNASSDVVATFCPCNVVDRLCFNCNRMEEKECECPCECSLESEPKSCQENNQNQTDNAPCKWYAEETPSVEANFASDVDNKLEQCFPINCQNERTQMSCLGVIGCEWCKYDITKELLKKPFCSSLIACFNGVYGSATPYRGPNDLTDTPESEFSPLGPILGLIIAMCMLFILLYICYRSYTNPSVDRLYLSSTHDQLRMSDVNVNDNYHDLGNHRDKLLKEDCPAPDPISPYCVATNYRRNNAAADSDHGYSTMTPHDESEHLSLAPMEVDSLEDDVLSDSTSVHTSLSFKNNPSHVVSPVFTKIPYRNCMVVPVTVHRNMETT</sequence>
<keyword evidence="4" id="KW-1185">Reference proteome</keyword>
<feature type="chain" id="PRO_5027067099" evidence="2">
    <location>
        <begin position="24"/>
        <end position="1208"/>
    </location>
</feature>
<accession>A0A6J2XC16</accession>
<dbReference type="Gene3D" id="3.30.450.20">
    <property type="entry name" value="PAS domain"/>
    <property type="match status" value="3"/>
</dbReference>
<dbReference type="InterPro" id="IPR036465">
    <property type="entry name" value="vWFA_dom_sf"/>
</dbReference>
<dbReference type="Proteomes" id="UP000504635">
    <property type="component" value="Unplaced"/>
</dbReference>
<dbReference type="PROSITE" id="PS51257">
    <property type="entry name" value="PROKAR_LIPOPROTEIN"/>
    <property type="match status" value="1"/>
</dbReference>
<evidence type="ECO:0000256" key="1">
    <source>
        <dbReference type="SAM" id="Phobius"/>
    </source>
</evidence>
<feature type="transmembrane region" description="Helical" evidence="1">
    <location>
        <begin position="1040"/>
        <end position="1061"/>
    </location>
</feature>
<evidence type="ECO:0000313" key="5">
    <source>
        <dbReference type="RefSeq" id="XP_030748339.1"/>
    </source>
</evidence>
<organism evidence="4 5">
    <name type="scientific">Sitophilus oryzae</name>
    <name type="common">Rice weevil</name>
    <name type="synonym">Curculio oryzae</name>
    <dbReference type="NCBI Taxonomy" id="7048"/>
    <lineage>
        <taxon>Eukaryota</taxon>
        <taxon>Metazoa</taxon>
        <taxon>Ecdysozoa</taxon>
        <taxon>Arthropoda</taxon>
        <taxon>Hexapoda</taxon>
        <taxon>Insecta</taxon>
        <taxon>Pterygota</taxon>
        <taxon>Neoptera</taxon>
        <taxon>Endopterygota</taxon>
        <taxon>Coleoptera</taxon>
        <taxon>Polyphaga</taxon>
        <taxon>Cucujiformia</taxon>
        <taxon>Curculionidae</taxon>
        <taxon>Dryophthorinae</taxon>
        <taxon>Sitophilus</taxon>
    </lineage>
</organism>
<dbReference type="GeneID" id="115876633"/>
<dbReference type="PROSITE" id="PS50234">
    <property type="entry name" value="VWFA"/>
    <property type="match status" value="1"/>
</dbReference>
<dbReference type="FunCoup" id="A0A6J2XC16">
    <property type="interactions" value="214"/>
</dbReference>
<reference evidence="5" key="1">
    <citation type="submission" date="2025-08" db="UniProtKB">
        <authorList>
            <consortium name="RefSeq"/>
        </authorList>
    </citation>
    <scope>IDENTIFICATION</scope>
    <source>
        <tissue evidence="5">Gonads</tissue>
    </source>
</reference>
<dbReference type="CDD" id="cd18774">
    <property type="entry name" value="PDC2_HK_sensor"/>
    <property type="match status" value="1"/>
</dbReference>
<dbReference type="OrthoDB" id="2150145at2759"/>
<protein>
    <submittedName>
        <fullName evidence="5">VWFA and cache domain-containing protein 1</fullName>
    </submittedName>
</protein>
<dbReference type="KEGG" id="soy:115876633"/>
<evidence type="ECO:0000259" key="3">
    <source>
        <dbReference type="PROSITE" id="PS50234"/>
    </source>
</evidence>
<dbReference type="PANTHER" id="PTHR10166">
    <property type="entry name" value="VOLTAGE-DEPENDENT CALCIUM CHANNEL SUBUNIT ALPHA-2/DELTA-RELATED"/>
    <property type="match status" value="1"/>
</dbReference>
<dbReference type="SUPFAM" id="SSF53300">
    <property type="entry name" value="vWA-like"/>
    <property type="match status" value="1"/>
</dbReference>
<keyword evidence="2" id="KW-0732">Signal</keyword>
<feature type="signal peptide" evidence="2">
    <location>
        <begin position="1"/>
        <end position="23"/>
    </location>
</feature>
<feature type="domain" description="VWFA" evidence="3">
    <location>
        <begin position="204"/>
        <end position="418"/>
    </location>
</feature>
<evidence type="ECO:0000256" key="2">
    <source>
        <dbReference type="SAM" id="SignalP"/>
    </source>
</evidence>
<dbReference type="InterPro" id="IPR051173">
    <property type="entry name" value="Ca_channel_alpha-2/delta"/>
</dbReference>
<dbReference type="PANTHER" id="PTHR10166:SF66">
    <property type="entry name" value="VWFA AND CACHE DOMAIN-CONTAINING PROTEIN CG16868"/>
    <property type="match status" value="1"/>
</dbReference>
<dbReference type="GO" id="GO:0005245">
    <property type="term" value="F:voltage-gated calcium channel activity"/>
    <property type="evidence" value="ECO:0007669"/>
    <property type="project" value="TreeGrafter"/>
</dbReference>
<dbReference type="AlphaFoldDB" id="A0A6J2XC16"/>
<dbReference type="Gene3D" id="3.40.50.410">
    <property type="entry name" value="von Willebrand factor, type A domain"/>
    <property type="match status" value="1"/>
</dbReference>
<dbReference type="RefSeq" id="XP_030748339.1">
    <property type="nucleotide sequence ID" value="XM_030892479.1"/>
</dbReference>
<name>A0A6J2XC16_SITOR</name>
<dbReference type="InParanoid" id="A0A6J2XC16"/>
<dbReference type="GO" id="GO:0005891">
    <property type="term" value="C:voltage-gated calcium channel complex"/>
    <property type="evidence" value="ECO:0007669"/>
    <property type="project" value="TreeGrafter"/>
</dbReference>
<keyword evidence="1" id="KW-0472">Membrane</keyword>
<keyword evidence="1" id="KW-0812">Transmembrane</keyword>
<proteinExistence type="predicted"/>
<gene>
    <name evidence="5" type="primary">LOC115876633</name>
</gene>
<keyword evidence="1" id="KW-1133">Transmembrane helix</keyword>
<dbReference type="InterPro" id="IPR002035">
    <property type="entry name" value="VWF_A"/>
</dbReference>